<accession>A0A8S5RNC8</accession>
<sequence length="29" mass="3258">MTIITRTRKVEKSVAASHGFFDFISINTS</sequence>
<dbReference type="EMBL" id="BK059130">
    <property type="protein sequence ID" value="DAE32856.1"/>
    <property type="molecule type" value="Genomic_DNA"/>
</dbReference>
<proteinExistence type="predicted"/>
<reference evidence="1" key="1">
    <citation type="journal article" date="2021" name="Proc. Natl. Acad. Sci. U.S.A.">
        <title>A Catalog of Tens of Thousands of Viruses from Human Metagenomes Reveals Hidden Associations with Chronic Diseases.</title>
        <authorList>
            <person name="Tisza M.J."/>
            <person name="Buck C.B."/>
        </authorList>
    </citation>
    <scope>NUCLEOTIDE SEQUENCE</scope>
    <source>
        <strain evidence="1">CtBS918</strain>
    </source>
</reference>
<organism evidence="1">
    <name type="scientific">virus sp. ctBS918</name>
    <dbReference type="NCBI Taxonomy" id="2825807"/>
    <lineage>
        <taxon>Viruses</taxon>
    </lineage>
</organism>
<evidence type="ECO:0000313" key="1">
    <source>
        <dbReference type="EMBL" id="DAE32856.1"/>
    </source>
</evidence>
<name>A0A8S5RNC8_9VIRU</name>
<protein>
    <submittedName>
        <fullName evidence="1">Uncharacterized protein</fullName>
    </submittedName>
</protein>